<accession>A0A369WBC0</accession>
<dbReference type="SUPFAM" id="SSF51206">
    <property type="entry name" value="cAMP-binding domain-like"/>
    <property type="match status" value="1"/>
</dbReference>
<evidence type="ECO:0000313" key="3">
    <source>
        <dbReference type="Proteomes" id="UP000253769"/>
    </source>
</evidence>
<sequence length="203" mass="22459">MKHQSRPLCRFFGSADSNAKHPILRVGMIDLGEEDPMKSLVGVEVLQQLGIDYVRDASTLGALSEGALRYLFNNGELISLDKDDVLFRLGDCADSFHVVLQGSVRLVKPRHDGSSAHIRDYTFGHEIGFVAMIGLHGRVGDVLANEPSYLLRVSCGLFDALHNEMPNDFGILLLNLSREMSRRLRDADNRLADAGVDDWSVAH</sequence>
<dbReference type="InterPro" id="IPR014710">
    <property type="entry name" value="RmlC-like_jellyroll"/>
</dbReference>
<protein>
    <submittedName>
        <fullName evidence="2">Crp/Fnr family transcriptional regulator</fullName>
    </submittedName>
</protein>
<dbReference type="SMART" id="SM00100">
    <property type="entry name" value="cNMP"/>
    <property type="match status" value="1"/>
</dbReference>
<dbReference type="OrthoDB" id="5740565at2"/>
<dbReference type="Gene3D" id="2.60.120.10">
    <property type="entry name" value="Jelly Rolls"/>
    <property type="match status" value="1"/>
</dbReference>
<dbReference type="Pfam" id="PF00027">
    <property type="entry name" value="cNMP_binding"/>
    <property type="match status" value="1"/>
</dbReference>
<proteinExistence type="predicted"/>
<name>A0A369WBC0_9GAMM</name>
<gene>
    <name evidence="2" type="ORF">DV711_19175</name>
</gene>
<keyword evidence="3" id="KW-1185">Reference proteome</keyword>
<dbReference type="InterPro" id="IPR000595">
    <property type="entry name" value="cNMP-bd_dom"/>
</dbReference>
<reference evidence="2 3" key="1">
    <citation type="submission" date="2018-07" db="EMBL/GenBank/DDBJ databases">
        <title>Motiliproteus coralliicola sp. nov., a bacterium isolated from Coral.</title>
        <authorList>
            <person name="Wang G."/>
        </authorList>
    </citation>
    <scope>NUCLEOTIDE SEQUENCE [LARGE SCALE GENOMIC DNA]</scope>
    <source>
        <strain evidence="2 3">C34</strain>
    </source>
</reference>
<dbReference type="InterPro" id="IPR018490">
    <property type="entry name" value="cNMP-bd_dom_sf"/>
</dbReference>
<evidence type="ECO:0000313" key="2">
    <source>
        <dbReference type="EMBL" id="RDE18004.1"/>
    </source>
</evidence>
<feature type="domain" description="Cyclic nucleotide-binding" evidence="1">
    <location>
        <begin position="59"/>
        <end position="161"/>
    </location>
</feature>
<organism evidence="2 3">
    <name type="scientific">Motiliproteus coralliicola</name>
    <dbReference type="NCBI Taxonomy" id="2283196"/>
    <lineage>
        <taxon>Bacteria</taxon>
        <taxon>Pseudomonadati</taxon>
        <taxon>Pseudomonadota</taxon>
        <taxon>Gammaproteobacteria</taxon>
        <taxon>Oceanospirillales</taxon>
        <taxon>Oceanospirillaceae</taxon>
        <taxon>Motiliproteus</taxon>
    </lineage>
</organism>
<dbReference type="PROSITE" id="PS50042">
    <property type="entry name" value="CNMP_BINDING_3"/>
    <property type="match status" value="1"/>
</dbReference>
<dbReference type="EMBL" id="QQOH01000007">
    <property type="protein sequence ID" value="RDE18004.1"/>
    <property type="molecule type" value="Genomic_DNA"/>
</dbReference>
<evidence type="ECO:0000259" key="1">
    <source>
        <dbReference type="PROSITE" id="PS50042"/>
    </source>
</evidence>
<dbReference type="CDD" id="cd00038">
    <property type="entry name" value="CAP_ED"/>
    <property type="match status" value="1"/>
</dbReference>
<comment type="caution">
    <text evidence="2">The sequence shown here is derived from an EMBL/GenBank/DDBJ whole genome shotgun (WGS) entry which is preliminary data.</text>
</comment>
<dbReference type="AlphaFoldDB" id="A0A369WBC0"/>
<dbReference type="Proteomes" id="UP000253769">
    <property type="component" value="Unassembled WGS sequence"/>
</dbReference>